<reference evidence="2" key="1">
    <citation type="journal article" date="2020" name="Nature">
        <title>Giant virus diversity and host interactions through global metagenomics.</title>
        <authorList>
            <person name="Schulz F."/>
            <person name="Roux S."/>
            <person name="Paez-Espino D."/>
            <person name="Jungbluth S."/>
            <person name="Walsh D.A."/>
            <person name="Denef V.J."/>
            <person name="McMahon K.D."/>
            <person name="Konstantinidis K.T."/>
            <person name="Eloe-Fadrosh E.A."/>
            <person name="Kyrpides N.C."/>
            <person name="Woyke T."/>
        </authorList>
    </citation>
    <scope>NUCLEOTIDE SEQUENCE</scope>
    <source>
        <strain evidence="2">GVMAG-M-3300027892-73</strain>
    </source>
</reference>
<feature type="compositionally biased region" description="Polar residues" evidence="1">
    <location>
        <begin position="55"/>
        <end position="82"/>
    </location>
</feature>
<accession>A0A6C0LM78</accession>
<name>A0A6C0LM78_9ZZZZ</name>
<organism evidence="2">
    <name type="scientific">viral metagenome</name>
    <dbReference type="NCBI Taxonomy" id="1070528"/>
    <lineage>
        <taxon>unclassified sequences</taxon>
        <taxon>metagenomes</taxon>
        <taxon>organismal metagenomes</taxon>
    </lineage>
</organism>
<sequence length="336" mass="38621">MTKNDEENGQNGPPIFCCKVCDYTTSKSNHYNRHISTAYHNRRTNDEKIRRKRAQNGQNGPHDNPSKFANNYALSPEQNTSRPKNEPEYIQHICNCGKQYKHSSSLWNHKQKCKFNNDNHICTSTNINDKELIQTLLNQNAELQNSVIHLLKAGTNNTITNTNANNTNNNNNNNNKTFNLNLFLNETCKDAMNITDFVKNIQIEMQDFEKLGDIGYVNGISNIIVKCLKDMDVASRPIHCTDIKRETLYVKDEDKWGKDEDNHTKVREAIKNIAHKNTKLLSHFKKDNPDCNKSDSKSSDKYNKLIIECMGGKGDNEEEKENKIIKNISKEITIDK</sequence>
<evidence type="ECO:0000313" key="2">
    <source>
        <dbReference type="EMBL" id="QHU31085.1"/>
    </source>
</evidence>
<protein>
    <recommendedName>
        <fullName evidence="3">C2H2-type domain-containing protein</fullName>
    </recommendedName>
</protein>
<dbReference type="EMBL" id="MN740523">
    <property type="protein sequence ID" value="QHU31085.1"/>
    <property type="molecule type" value="Genomic_DNA"/>
</dbReference>
<proteinExistence type="predicted"/>
<evidence type="ECO:0000256" key="1">
    <source>
        <dbReference type="SAM" id="MobiDB-lite"/>
    </source>
</evidence>
<evidence type="ECO:0008006" key="3">
    <source>
        <dbReference type="Google" id="ProtNLM"/>
    </source>
</evidence>
<feature type="region of interest" description="Disordered" evidence="1">
    <location>
        <begin position="53"/>
        <end position="85"/>
    </location>
</feature>
<dbReference type="AlphaFoldDB" id="A0A6C0LM78"/>